<evidence type="ECO:0000313" key="4">
    <source>
        <dbReference type="Proteomes" id="UP000006753"/>
    </source>
</evidence>
<feature type="region of interest" description="Disordered" evidence="1">
    <location>
        <begin position="304"/>
        <end position="400"/>
    </location>
</feature>
<keyword evidence="4" id="KW-1185">Reference proteome</keyword>
<dbReference type="EMBL" id="JH921442">
    <property type="protein sequence ID" value="EKD15152.1"/>
    <property type="molecule type" value="Genomic_DNA"/>
</dbReference>
<organism evidence="3 4">
    <name type="scientific">Marssonina brunnea f. sp. multigermtubi (strain MB_m1)</name>
    <name type="common">Marssonina leaf spot fungus</name>
    <dbReference type="NCBI Taxonomy" id="1072389"/>
    <lineage>
        <taxon>Eukaryota</taxon>
        <taxon>Fungi</taxon>
        <taxon>Dikarya</taxon>
        <taxon>Ascomycota</taxon>
        <taxon>Pezizomycotina</taxon>
        <taxon>Leotiomycetes</taxon>
        <taxon>Helotiales</taxon>
        <taxon>Drepanopezizaceae</taxon>
        <taxon>Drepanopeziza</taxon>
    </lineage>
</organism>
<reference evidence="3 4" key="1">
    <citation type="journal article" date="2012" name="BMC Genomics">
        <title>Sequencing the genome of Marssonina brunnea reveals fungus-poplar co-evolution.</title>
        <authorList>
            <person name="Zhu S."/>
            <person name="Cao Y.-Z."/>
            <person name="Jiang C."/>
            <person name="Tan B.-Y."/>
            <person name="Wang Z."/>
            <person name="Feng S."/>
            <person name="Zhang L."/>
            <person name="Su X.-H."/>
            <person name="Brejova B."/>
            <person name="Vinar T."/>
            <person name="Xu M."/>
            <person name="Wang M.-X."/>
            <person name="Zhang S.-G."/>
            <person name="Huang M.-R."/>
            <person name="Wu R."/>
            <person name="Zhou Y."/>
        </authorList>
    </citation>
    <scope>NUCLEOTIDE SEQUENCE [LARGE SCALE GENOMIC DNA]</scope>
    <source>
        <strain evidence="3 4">MB_m1</strain>
    </source>
</reference>
<dbReference type="PROSITE" id="PS00028">
    <property type="entry name" value="ZINC_FINGER_C2H2_1"/>
    <property type="match status" value="1"/>
</dbReference>
<gene>
    <name evidence="3" type="ORF">MBM_06368</name>
</gene>
<feature type="region of interest" description="Disordered" evidence="1">
    <location>
        <begin position="593"/>
        <end position="659"/>
    </location>
</feature>
<dbReference type="OrthoDB" id="5424797at2759"/>
<feature type="compositionally biased region" description="Polar residues" evidence="1">
    <location>
        <begin position="190"/>
        <end position="202"/>
    </location>
</feature>
<name>K1WS35_MARBU</name>
<evidence type="ECO:0000259" key="2">
    <source>
        <dbReference type="PROSITE" id="PS00028"/>
    </source>
</evidence>
<feature type="region of interest" description="Disordered" evidence="1">
    <location>
        <begin position="549"/>
        <end position="569"/>
    </location>
</feature>
<proteinExistence type="predicted"/>
<dbReference type="AlphaFoldDB" id="K1WS35"/>
<evidence type="ECO:0000256" key="1">
    <source>
        <dbReference type="SAM" id="MobiDB-lite"/>
    </source>
</evidence>
<sequence length="659" mass="72174">MQDWWFLGVLSVPRNTLARDVLLAPGQHPERLGLSCRLVGLRIRFSAGLAWSLFGRAAKMPPPVNQYQQGADAGRYRSPIEPGSSLSSGSGSMRQSSDYSSSAQGGPTTTDHRPSSGSYHSHPEAPRPYGSSDSLMTGARSSPRTLSHRPNAPATTQSKLSTFGYGPERSDQKFAPNQECSSSRSDHKPNASSSQSHASPLMTNGAPRLQSQSAFGPSRFGYLKKKQAPSQPQQGSLSNSPGDLRNGTLPASKAPFRASANVAHPFHYQQSPLQFSVTPDRPPQVTPRSQLQVVIGTQSSASFYKNSPLPSYSAPARLPRSSPLANARESSQTPKKRGRPALHKTPVEKTPKKRGRPFASGEAAIQIAKKQAEKAARKAEREARRVEAKNKGQSWKLGQQPNIEQPEPIFYPFICEWDGCARELQNLETLRLHVHILHEKRVDGKVQCLWAKCGRKKKVVAVVTKEHDDEDAVDEEIAAMAITENEIANETHIAEKSRSTCPAFARKQDWLDHLEEEHFIPFSWHMGDGPKATDLCVVDPLWLNDSKGNQVTPSVAGQPLEEGRPGKNNAKRFRKMRGVEVWAIKQPKELKGMAMAPPIPPSSEDDDDTGVEAEGEDTGMDDVDLLQVAENRREIADSDDSDDSEKGVAVDMDGDVQMG</sequence>
<protein>
    <submittedName>
        <fullName evidence="3">C2H2 finger domain-containing protein</fullName>
    </submittedName>
</protein>
<feature type="compositionally biased region" description="Polar residues" evidence="1">
    <location>
        <begin position="391"/>
        <end position="400"/>
    </location>
</feature>
<evidence type="ECO:0000313" key="3">
    <source>
        <dbReference type="EMBL" id="EKD15152.1"/>
    </source>
</evidence>
<dbReference type="Proteomes" id="UP000006753">
    <property type="component" value="Unassembled WGS sequence"/>
</dbReference>
<feature type="region of interest" description="Disordered" evidence="1">
    <location>
        <begin position="61"/>
        <end position="252"/>
    </location>
</feature>
<feature type="compositionally biased region" description="Basic and acidic residues" evidence="1">
    <location>
        <begin position="370"/>
        <end position="390"/>
    </location>
</feature>
<feature type="compositionally biased region" description="Low complexity" evidence="1">
    <location>
        <begin position="83"/>
        <end position="106"/>
    </location>
</feature>
<dbReference type="InParanoid" id="K1WS35"/>
<feature type="domain" description="C2H2-type" evidence="2">
    <location>
        <begin position="415"/>
        <end position="438"/>
    </location>
</feature>
<feature type="compositionally biased region" description="Acidic residues" evidence="1">
    <location>
        <begin position="603"/>
        <end position="624"/>
    </location>
</feature>
<feature type="compositionally biased region" description="Polar residues" evidence="1">
    <location>
        <begin position="131"/>
        <end position="145"/>
    </location>
</feature>
<dbReference type="HOGENOM" id="CLU_416235_0_0_1"/>
<feature type="compositionally biased region" description="Polar residues" evidence="1">
    <location>
        <begin position="228"/>
        <end position="241"/>
    </location>
</feature>
<accession>K1WS35</accession>
<dbReference type="InterPro" id="IPR013087">
    <property type="entry name" value="Znf_C2H2_type"/>
</dbReference>
<dbReference type="eggNOG" id="ENOG502S4ZA">
    <property type="taxonomic scope" value="Eukaryota"/>
</dbReference>
<dbReference type="KEGG" id="mbe:MBM_06368"/>